<evidence type="ECO:0000313" key="3">
    <source>
        <dbReference type="EMBL" id="OAP02130.1"/>
    </source>
</evidence>
<dbReference type="SUPFAM" id="SSF54001">
    <property type="entry name" value="Cysteine proteinases"/>
    <property type="match status" value="1"/>
</dbReference>
<keyword evidence="1" id="KW-0732">Signal</keyword>
<proteinExistence type="predicted"/>
<dbReference type="ExpressionAtlas" id="A0A178V793">
    <property type="expression patterns" value="baseline and differential"/>
</dbReference>
<feature type="chain" id="PRO_5008094676" description="Cathepsin propeptide inhibitor domain-containing protein" evidence="1">
    <location>
        <begin position="20"/>
        <end position="151"/>
    </location>
</feature>
<comment type="caution">
    <text evidence="3">The sequence shown here is derived from an EMBL/GenBank/DDBJ whole genome shotgun (WGS) entry which is preliminary data.</text>
</comment>
<sequence>MTSIVFFLLAILLSSRTSGVTSRGGLFEASAVEKHEQWMSRFNRVYSDDSEKTSRFEIFTNNLKFVESFNMNTNKTYTLDVNEFSDLTDEEFKARYTGLVVPEGMTRISTTDSHETVSLDMKTLVKPVRAWIGYRKGLLHPLSTNNNVVIY</sequence>
<gene>
    <name evidence="3" type="ordered locus">AXX17_At3g43490</name>
</gene>
<feature type="signal peptide" evidence="1">
    <location>
        <begin position="1"/>
        <end position="19"/>
    </location>
</feature>
<evidence type="ECO:0000256" key="1">
    <source>
        <dbReference type="SAM" id="SignalP"/>
    </source>
</evidence>
<dbReference type="Gene3D" id="1.10.287.2250">
    <property type="match status" value="1"/>
</dbReference>
<reference evidence="4" key="1">
    <citation type="journal article" date="2016" name="Proc. Natl. Acad. Sci. U.S.A.">
        <title>Chromosome-level assembly of Arabidopsis thaliana Ler reveals the extent of translocation and inversion polymorphisms.</title>
        <authorList>
            <person name="Zapata L."/>
            <person name="Ding J."/>
            <person name="Willing E.M."/>
            <person name="Hartwig B."/>
            <person name="Bezdan D."/>
            <person name="Jiao W.B."/>
            <person name="Patel V."/>
            <person name="Velikkakam James G."/>
            <person name="Koornneef M."/>
            <person name="Ossowski S."/>
            <person name="Schneeberger K."/>
        </authorList>
    </citation>
    <scope>NUCLEOTIDE SEQUENCE [LARGE SCALE GENOMIC DNA]</scope>
    <source>
        <strain evidence="4">cv. Landsberg erecta</strain>
    </source>
</reference>
<dbReference type="InterPro" id="IPR013201">
    <property type="entry name" value="Prot_inhib_I29"/>
</dbReference>
<evidence type="ECO:0000259" key="2">
    <source>
        <dbReference type="SMART" id="SM00848"/>
    </source>
</evidence>
<dbReference type="Proteomes" id="UP000078284">
    <property type="component" value="Chromosome 3"/>
</dbReference>
<name>A0A178V793_ARATH</name>
<dbReference type="AlphaFoldDB" id="A0A178V793"/>
<dbReference type="SMART" id="SM00848">
    <property type="entry name" value="Inhibitor_I29"/>
    <property type="match status" value="1"/>
</dbReference>
<dbReference type="InterPro" id="IPR038765">
    <property type="entry name" value="Papain-like_cys_pep_sf"/>
</dbReference>
<feature type="domain" description="Cathepsin propeptide inhibitor" evidence="2">
    <location>
        <begin position="35"/>
        <end position="92"/>
    </location>
</feature>
<accession>A0A178V793</accession>
<dbReference type="EMBL" id="LUHQ01000003">
    <property type="protein sequence ID" value="OAP02130.1"/>
    <property type="molecule type" value="Genomic_DNA"/>
</dbReference>
<dbReference type="Pfam" id="PF08246">
    <property type="entry name" value="Inhibitor_I29"/>
    <property type="match status" value="1"/>
</dbReference>
<protein>
    <recommendedName>
        <fullName evidence="2">Cathepsin propeptide inhibitor domain-containing protein</fullName>
    </recommendedName>
</protein>
<organism evidence="3 4">
    <name type="scientific">Arabidopsis thaliana</name>
    <name type="common">Mouse-ear cress</name>
    <dbReference type="NCBI Taxonomy" id="3702"/>
    <lineage>
        <taxon>Eukaryota</taxon>
        <taxon>Viridiplantae</taxon>
        <taxon>Streptophyta</taxon>
        <taxon>Embryophyta</taxon>
        <taxon>Tracheophyta</taxon>
        <taxon>Spermatophyta</taxon>
        <taxon>Magnoliopsida</taxon>
        <taxon>eudicotyledons</taxon>
        <taxon>Gunneridae</taxon>
        <taxon>Pentapetalae</taxon>
        <taxon>rosids</taxon>
        <taxon>malvids</taxon>
        <taxon>Brassicales</taxon>
        <taxon>Brassicaceae</taxon>
        <taxon>Camelineae</taxon>
        <taxon>Arabidopsis</taxon>
    </lineage>
</organism>
<evidence type="ECO:0000313" key="4">
    <source>
        <dbReference type="Proteomes" id="UP000078284"/>
    </source>
</evidence>